<organism evidence="1 2">
    <name type="scientific">Chaetomium tenue</name>
    <dbReference type="NCBI Taxonomy" id="1854479"/>
    <lineage>
        <taxon>Eukaryota</taxon>
        <taxon>Fungi</taxon>
        <taxon>Dikarya</taxon>
        <taxon>Ascomycota</taxon>
        <taxon>Pezizomycotina</taxon>
        <taxon>Sordariomycetes</taxon>
        <taxon>Sordariomycetidae</taxon>
        <taxon>Sordariales</taxon>
        <taxon>Chaetomiaceae</taxon>
        <taxon>Chaetomium</taxon>
    </lineage>
</organism>
<keyword evidence="2" id="KW-1185">Reference proteome</keyword>
<comment type="caution">
    <text evidence="1">The sequence shown here is derived from an EMBL/GenBank/DDBJ whole genome shotgun (WGS) entry which is preliminary data.</text>
</comment>
<accession>A0ACB7PFE0</accession>
<evidence type="ECO:0000313" key="1">
    <source>
        <dbReference type="EMBL" id="KAH6636988.1"/>
    </source>
</evidence>
<protein>
    <submittedName>
        <fullName evidence="1">Uncharacterized protein</fullName>
    </submittedName>
</protein>
<gene>
    <name evidence="1" type="ORF">F5144DRAFT_203271</name>
</gene>
<sequence>MVPSLAGAWLRRGFLRRGFRLGVRGCGVEVCRFLAAFWKDVVSWFRWMGVQRQTARGVGLTLNTLVRDSERTHTETASRPFIQRPPLTLTHSTRSRRAKKKEAKIIVLSPKKTTNPSGGDCAQFPVSRHSSSHLFRSHALHRPESERYFGLSQKLISDFLRLQGPCARAKERRQRIERVERRRDWLGNRCGGRSFGSLHGASRVTFLSCGDKRMDGYLRDSYSSS</sequence>
<reference evidence="1 2" key="1">
    <citation type="journal article" date="2021" name="Nat. Commun.">
        <title>Genetic determinants of endophytism in the Arabidopsis root mycobiome.</title>
        <authorList>
            <person name="Mesny F."/>
            <person name="Miyauchi S."/>
            <person name="Thiergart T."/>
            <person name="Pickel B."/>
            <person name="Atanasova L."/>
            <person name="Karlsson M."/>
            <person name="Huettel B."/>
            <person name="Barry K.W."/>
            <person name="Haridas S."/>
            <person name="Chen C."/>
            <person name="Bauer D."/>
            <person name="Andreopoulos W."/>
            <person name="Pangilinan J."/>
            <person name="LaButti K."/>
            <person name="Riley R."/>
            <person name="Lipzen A."/>
            <person name="Clum A."/>
            <person name="Drula E."/>
            <person name="Henrissat B."/>
            <person name="Kohler A."/>
            <person name="Grigoriev I.V."/>
            <person name="Martin F.M."/>
            <person name="Hacquard S."/>
        </authorList>
    </citation>
    <scope>NUCLEOTIDE SEQUENCE [LARGE SCALE GENOMIC DNA]</scope>
    <source>
        <strain evidence="1 2">MPI-SDFR-AT-0079</strain>
    </source>
</reference>
<dbReference type="EMBL" id="JAGIZQ010000003">
    <property type="protein sequence ID" value="KAH6636988.1"/>
    <property type="molecule type" value="Genomic_DNA"/>
</dbReference>
<evidence type="ECO:0000313" key="2">
    <source>
        <dbReference type="Proteomes" id="UP000724584"/>
    </source>
</evidence>
<dbReference type="Proteomes" id="UP000724584">
    <property type="component" value="Unassembled WGS sequence"/>
</dbReference>
<proteinExistence type="predicted"/>
<name>A0ACB7PFE0_9PEZI</name>